<feature type="region of interest" description="Disordered" evidence="1">
    <location>
        <begin position="82"/>
        <end position="111"/>
    </location>
</feature>
<dbReference type="AlphaFoldDB" id="A0AAW1TB95"/>
<evidence type="ECO:0000313" key="3">
    <source>
        <dbReference type="Proteomes" id="UP001485043"/>
    </source>
</evidence>
<evidence type="ECO:0000313" key="2">
    <source>
        <dbReference type="EMBL" id="KAK9867087.1"/>
    </source>
</evidence>
<dbReference type="Proteomes" id="UP001485043">
    <property type="component" value="Unassembled WGS sequence"/>
</dbReference>
<sequence>MSGTQFNFGLQAGLAASMVDEIQQRFGATKIIASAGMPHLERSVEAIRGLEGIHVLKYLKPSTAQPGVPIQRPYHQLNNVEETAEMSKSQGSSEGRLKPQEKGANTNRAPLLEKYPTRAGKAEFDYCSVRVQPFPDRFSRDDIHDICFKFGREIGAVQAVWSGLGTRSGRPYDEEEYGDQDPSAVSPTAQAAATLPQPAHAPAVDMDLLYMMDALTIAVKGFPENMDHGATLRSARQVSS</sequence>
<organism evidence="2 3">
    <name type="scientific">Apatococcus fuscideae</name>
    <dbReference type="NCBI Taxonomy" id="2026836"/>
    <lineage>
        <taxon>Eukaryota</taxon>
        <taxon>Viridiplantae</taxon>
        <taxon>Chlorophyta</taxon>
        <taxon>core chlorophytes</taxon>
        <taxon>Trebouxiophyceae</taxon>
        <taxon>Chlorellales</taxon>
        <taxon>Chlorellaceae</taxon>
        <taxon>Apatococcus</taxon>
    </lineage>
</organism>
<name>A0AAW1TB95_9CHLO</name>
<feature type="compositionally biased region" description="Low complexity" evidence="1">
    <location>
        <begin position="187"/>
        <end position="196"/>
    </location>
</feature>
<evidence type="ECO:0000256" key="1">
    <source>
        <dbReference type="SAM" id="MobiDB-lite"/>
    </source>
</evidence>
<dbReference type="EMBL" id="JALJOV010000111">
    <property type="protein sequence ID" value="KAK9867087.1"/>
    <property type="molecule type" value="Genomic_DNA"/>
</dbReference>
<feature type="region of interest" description="Disordered" evidence="1">
    <location>
        <begin position="171"/>
        <end position="196"/>
    </location>
</feature>
<protein>
    <submittedName>
        <fullName evidence="2">Uncharacterized protein</fullName>
    </submittedName>
</protein>
<accession>A0AAW1TB95</accession>
<gene>
    <name evidence="2" type="ORF">WJX84_001370</name>
</gene>
<feature type="compositionally biased region" description="Polar residues" evidence="1">
    <location>
        <begin position="82"/>
        <end position="93"/>
    </location>
</feature>
<keyword evidence="3" id="KW-1185">Reference proteome</keyword>
<reference evidence="2 3" key="1">
    <citation type="journal article" date="2024" name="Nat. Commun.">
        <title>Phylogenomics reveals the evolutionary origins of lichenization in chlorophyte algae.</title>
        <authorList>
            <person name="Puginier C."/>
            <person name="Libourel C."/>
            <person name="Otte J."/>
            <person name="Skaloud P."/>
            <person name="Haon M."/>
            <person name="Grisel S."/>
            <person name="Petersen M."/>
            <person name="Berrin J.G."/>
            <person name="Delaux P.M."/>
            <person name="Dal Grande F."/>
            <person name="Keller J."/>
        </authorList>
    </citation>
    <scope>NUCLEOTIDE SEQUENCE [LARGE SCALE GENOMIC DNA]</scope>
    <source>
        <strain evidence="2 3">SAG 2523</strain>
    </source>
</reference>
<proteinExistence type="predicted"/>
<comment type="caution">
    <text evidence="2">The sequence shown here is derived from an EMBL/GenBank/DDBJ whole genome shotgun (WGS) entry which is preliminary data.</text>
</comment>